<dbReference type="SUPFAM" id="SSF47203">
    <property type="entry name" value="Acyl-CoA dehydrogenase C-terminal domain-like"/>
    <property type="match status" value="2"/>
</dbReference>
<dbReference type="EMBL" id="KN832996">
    <property type="protein sequence ID" value="KIM82062.1"/>
    <property type="molecule type" value="Genomic_DNA"/>
</dbReference>
<evidence type="ECO:0000256" key="3">
    <source>
        <dbReference type="ARBA" id="ARBA00006288"/>
    </source>
</evidence>
<keyword evidence="7" id="KW-0560">Oxidoreductase</keyword>
<dbReference type="InterPro" id="IPR055060">
    <property type="entry name" value="ACOX_C_alpha1"/>
</dbReference>
<evidence type="ECO:0000256" key="10">
    <source>
        <dbReference type="PIRNR" id="PIRNR000168"/>
    </source>
</evidence>
<keyword evidence="4 10" id="KW-0285">Flavoprotein</keyword>
<dbReference type="GO" id="GO:0033540">
    <property type="term" value="P:fatty acid beta-oxidation using acyl-CoA oxidase"/>
    <property type="evidence" value="ECO:0007669"/>
    <property type="project" value="TreeGrafter"/>
</dbReference>
<dbReference type="PANTHER" id="PTHR10909:SF250">
    <property type="entry name" value="PEROXISOMAL ACYL-COENZYME A OXIDASE 1"/>
    <property type="match status" value="1"/>
</dbReference>
<feature type="binding site" evidence="12">
    <location>
        <position position="146"/>
    </location>
    <ligand>
        <name>FAD</name>
        <dbReference type="ChEBI" id="CHEBI:57692"/>
    </ligand>
</feature>
<keyword evidence="8" id="KW-0443">Lipid metabolism</keyword>
<dbReference type="Gene3D" id="1.20.140.10">
    <property type="entry name" value="Butyryl-CoA Dehydrogenase, subunit A, domain 3"/>
    <property type="match status" value="2"/>
</dbReference>
<keyword evidence="17" id="KW-1185">Reference proteome</keyword>
<evidence type="ECO:0000256" key="12">
    <source>
        <dbReference type="PIRSR" id="PIRSR000168-2"/>
    </source>
</evidence>
<dbReference type="InterPro" id="IPR009100">
    <property type="entry name" value="AcylCoA_DH/oxidase_NM_dom_sf"/>
</dbReference>
<organism evidence="16 17">
    <name type="scientific">Piloderma croceum (strain F 1598)</name>
    <dbReference type="NCBI Taxonomy" id="765440"/>
    <lineage>
        <taxon>Eukaryota</taxon>
        <taxon>Fungi</taxon>
        <taxon>Dikarya</taxon>
        <taxon>Basidiomycota</taxon>
        <taxon>Agaricomycotina</taxon>
        <taxon>Agaricomycetes</taxon>
        <taxon>Agaricomycetidae</taxon>
        <taxon>Atheliales</taxon>
        <taxon>Atheliaceae</taxon>
        <taxon>Piloderma</taxon>
    </lineage>
</organism>
<keyword evidence="9" id="KW-0576">Peroxisome</keyword>
<sequence>MPRNNDPNQQTGEDMARARARTSIDVRTVRDYLYGGRAEWNTHSKVAQAMIQDPVFDKSQIYFMTRSERYKRALAMTSRIFELQEQQKLSAHESAIAVMLLDESVPMNLHAIAFEPVFRLQGSKYLIERYGKLIANRGILGCYLQTELGHGTNVSQLETTATYIPETQEFVINSPTLTSRKWWIGALAKTATHGVVQAKLILPGNKDLGPHLFFVQLRSLEDHRLLSGILLGDIGPKAMGGFPATDNGYAIFDHVKIPRENMLSHFAQVTAEGKYIQPPHAKLSYSGMLYIRSNMITSGGWTMAKAATVAIRYATVRRQGNKSDGLERQTITYPSVHCRLFLVLSHAYVFIQLGRNLTKAFTVMSTQVASGDTTMLAEMHATTAGLKILVTTTGIQDVEVARRSMGGHGYSAFAGLGRIYAEYLPSASYEGDNYVLDGQVVRAALKSYKNLLSAKDPSASLLSPSSYYLRLLLGEPVKSLSLTDASWKDPAVALLLLEWRAALVVQDLVRNQNKPDASANQRVSKAVSEAFVAAQVVKMIRELDLPAKDRHVVVELYRLYLLSTVETSLVDLLSFGLIGASEETNDPTGSLRMEIAELCLTLLPNVIGLSDAFGLTDWELDSALGVYDGRVYESLWNRVHAEPLNRSEIPAGYEEYIRPMLQRGQRLASSKL</sequence>
<proteinExistence type="inferred from homology"/>
<accession>A0A0C3BXA3</accession>
<dbReference type="Pfam" id="PF22924">
    <property type="entry name" value="ACOX_C_alpha1"/>
    <property type="match status" value="1"/>
</dbReference>
<dbReference type="FunFam" id="2.40.110.10:FF:000003">
    <property type="entry name" value="Acyl-coenzyme A oxidase"/>
    <property type="match status" value="1"/>
</dbReference>
<dbReference type="InterPro" id="IPR029320">
    <property type="entry name" value="Acyl-CoA_ox_N"/>
</dbReference>
<dbReference type="SUPFAM" id="SSF56645">
    <property type="entry name" value="Acyl-CoA dehydrogenase NM domain-like"/>
    <property type="match status" value="1"/>
</dbReference>
<gene>
    <name evidence="16" type="ORF">PILCRDRAFT_820972</name>
</gene>
<feature type="domain" description="Acyl-CoA oxidase C-alpha1" evidence="15">
    <location>
        <begin position="285"/>
        <end position="444"/>
    </location>
</feature>
<dbReference type="GO" id="GO:0005777">
    <property type="term" value="C:peroxisome"/>
    <property type="evidence" value="ECO:0007669"/>
    <property type="project" value="UniProtKB-SubCell"/>
</dbReference>
<dbReference type="Pfam" id="PF01756">
    <property type="entry name" value="ACOX"/>
    <property type="match status" value="1"/>
</dbReference>
<comment type="subcellular location">
    <subcellularLocation>
        <location evidence="2">Peroxisome</location>
    </subcellularLocation>
</comment>
<keyword evidence="5 10" id="KW-0274">FAD</keyword>
<keyword evidence="6" id="KW-0276">Fatty acid metabolism</keyword>
<name>A0A0C3BXA3_PILCF</name>
<dbReference type="Proteomes" id="UP000054166">
    <property type="component" value="Unassembled WGS sequence"/>
</dbReference>
<evidence type="ECO:0000313" key="16">
    <source>
        <dbReference type="EMBL" id="KIM82062.1"/>
    </source>
</evidence>
<dbReference type="Gene3D" id="2.40.110.10">
    <property type="entry name" value="Butyryl-CoA Dehydrogenase, subunit A, domain 2"/>
    <property type="match status" value="1"/>
</dbReference>
<dbReference type="GO" id="GO:0005504">
    <property type="term" value="F:fatty acid binding"/>
    <property type="evidence" value="ECO:0007669"/>
    <property type="project" value="TreeGrafter"/>
</dbReference>
<dbReference type="InParanoid" id="A0A0C3BXA3"/>
<evidence type="ECO:0000256" key="6">
    <source>
        <dbReference type="ARBA" id="ARBA00022832"/>
    </source>
</evidence>
<dbReference type="PIRSF" id="PIRSF000168">
    <property type="entry name" value="Acyl-CoA_oxidase"/>
    <property type="match status" value="1"/>
</dbReference>
<dbReference type="OrthoDB" id="538336at2759"/>
<comment type="cofactor">
    <cofactor evidence="1">
        <name>FAD</name>
        <dbReference type="ChEBI" id="CHEBI:57692"/>
    </cofactor>
</comment>
<evidence type="ECO:0000256" key="1">
    <source>
        <dbReference type="ARBA" id="ARBA00001974"/>
    </source>
</evidence>
<dbReference type="GO" id="GO:0055088">
    <property type="term" value="P:lipid homeostasis"/>
    <property type="evidence" value="ECO:0007669"/>
    <property type="project" value="TreeGrafter"/>
</dbReference>
<reference evidence="16 17" key="1">
    <citation type="submission" date="2014-04" db="EMBL/GenBank/DDBJ databases">
        <authorList>
            <consortium name="DOE Joint Genome Institute"/>
            <person name="Kuo A."/>
            <person name="Tarkka M."/>
            <person name="Buscot F."/>
            <person name="Kohler A."/>
            <person name="Nagy L.G."/>
            <person name="Floudas D."/>
            <person name="Copeland A."/>
            <person name="Barry K.W."/>
            <person name="Cichocki N."/>
            <person name="Veneault-Fourrey C."/>
            <person name="LaButti K."/>
            <person name="Lindquist E.A."/>
            <person name="Lipzen A."/>
            <person name="Lundell T."/>
            <person name="Morin E."/>
            <person name="Murat C."/>
            <person name="Sun H."/>
            <person name="Tunlid A."/>
            <person name="Henrissat B."/>
            <person name="Grigoriev I.V."/>
            <person name="Hibbett D.S."/>
            <person name="Martin F."/>
            <person name="Nordberg H.P."/>
            <person name="Cantor M.N."/>
            <person name="Hua S.X."/>
        </authorList>
    </citation>
    <scope>NUCLEOTIDE SEQUENCE [LARGE SCALE GENOMIC DNA]</scope>
    <source>
        <strain evidence="16 17">F 1598</strain>
    </source>
</reference>
<reference evidence="17" key="2">
    <citation type="submission" date="2015-01" db="EMBL/GenBank/DDBJ databases">
        <title>Evolutionary Origins and Diversification of the Mycorrhizal Mutualists.</title>
        <authorList>
            <consortium name="DOE Joint Genome Institute"/>
            <consortium name="Mycorrhizal Genomics Consortium"/>
            <person name="Kohler A."/>
            <person name="Kuo A."/>
            <person name="Nagy L.G."/>
            <person name="Floudas D."/>
            <person name="Copeland A."/>
            <person name="Barry K.W."/>
            <person name="Cichocki N."/>
            <person name="Veneault-Fourrey C."/>
            <person name="LaButti K."/>
            <person name="Lindquist E.A."/>
            <person name="Lipzen A."/>
            <person name="Lundell T."/>
            <person name="Morin E."/>
            <person name="Murat C."/>
            <person name="Riley R."/>
            <person name="Ohm R."/>
            <person name="Sun H."/>
            <person name="Tunlid A."/>
            <person name="Henrissat B."/>
            <person name="Grigoriev I.V."/>
            <person name="Hibbett D.S."/>
            <person name="Martin F."/>
        </authorList>
    </citation>
    <scope>NUCLEOTIDE SEQUENCE [LARGE SCALE GENOMIC DNA]</scope>
    <source>
        <strain evidence="17">F 1598</strain>
    </source>
</reference>
<evidence type="ECO:0000256" key="7">
    <source>
        <dbReference type="ARBA" id="ARBA00023002"/>
    </source>
</evidence>
<evidence type="ECO:0000259" key="14">
    <source>
        <dbReference type="Pfam" id="PF14749"/>
    </source>
</evidence>
<evidence type="ECO:0000256" key="11">
    <source>
        <dbReference type="PIRSR" id="PIRSR000168-1"/>
    </source>
</evidence>
<dbReference type="InterPro" id="IPR002655">
    <property type="entry name" value="Acyl-CoA_oxidase_C"/>
</dbReference>
<dbReference type="HOGENOM" id="CLU_014629_3_1_1"/>
<evidence type="ECO:0000313" key="17">
    <source>
        <dbReference type="Proteomes" id="UP000054166"/>
    </source>
</evidence>
<evidence type="ECO:0000256" key="4">
    <source>
        <dbReference type="ARBA" id="ARBA00022630"/>
    </source>
</evidence>
<dbReference type="Pfam" id="PF14749">
    <property type="entry name" value="Acyl-CoA_ox_N"/>
    <property type="match status" value="1"/>
</dbReference>
<evidence type="ECO:0000256" key="2">
    <source>
        <dbReference type="ARBA" id="ARBA00004275"/>
    </source>
</evidence>
<dbReference type="STRING" id="765440.A0A0C3BXA3"/>
<evidence type="ECO:0000259" key="15">
    <source>
        <dbReference type="Pfam" id="PF22924"/>
    </source>
</evidence>
<evidence type="ECO:0000259" key="13">
    <source>
        <dbReference type="Pfam" id="PF01756"/>
    </source>
</evidence>
<feature type="domain" description="Acyl-CoA oxidase C-terminal" evidence="13">
    <location>
        <begin position="491"/>
        <end position="662"/>
    </location>
</feature>
<protein>
    <recommendedName>
        <fullName evidence="10">Acyl-coenzyme A oxidase</fullName>
    </recommendedName>
</protein>
<dbReference type="Gene3D" id="1.10.540.10">
    <property type="entry name" value="Acyl-CoA dehydrogenase/oxidase, N-terminal domain"/>
    <property type="match status" value="1"/>
</dbReference>
<dbReference type="PANTHER" id="PTHR10909">
    <property type="entry name" value="ELECTRON TRANSPORT OXIDOREDUCTASE"/>
    <property type="match status" value="1"/>
</dbReference>
<dbReference type="GO" id="GO:0071949">
    <property type="term" value="F:FAD binding"/>
    <property type="evidence" value="ECO:0007669"/>
    <property type="project" value="InterPro"/>
</dbReference>
<feature type="domain" description="Acyl-coenzyme A oxidase N-terminal" evidence="14">
    <location>
        <begin position="26"/>
        <end position="137"/>
    </location>
</feature>
<dbReference type="InterPro" id="IPR036250">
    <property type="entry name" value="AcylCo_DH-like_C"/>
</dbReference>
<feature type="active site" description="Proton acceptor" evidence="11">
    <location>
        <position position="430"/>
    </location>
</feature>
<dbReference type="AlphaFoldDB" id="A0A0C3BXA3"/>
<evidence type="ECO:0000256" key="5">
    <source>
        <dbReference type="ARBA" id="ARBA00022827"/>
    </source>
</evidence>
<dbReference type="InterPro" id="IPR012258">
    <property type="entry name" value="Acyl-CoA_oxidase"/>
</dbReference>
<dbReference type="InterPro" id="IPR046373">
    <property type="entry name" value="Acyl-CoA_Oxase/DH_mid-dom_sf"/>
</dbReference>
<comment type="similarity">
    <text evidence="3 10">Belongs to the acyl-CoA oxidase family.</text>
</comment>
<dbReference type="GO" id="GO:0003997">
    <property type="term" value="F:acyl-CoA oxidase activity"/>
    <property type="evidence" value="ECO:0007669"/>
    <property type="project" value="InterPro"/>
</dbReference>
<evidence type="ECO:0000256" key="9">
    <source>
        <dbReference type="ARBA" id="ARBA00023140"/>
    </source>
</evidence>
<dbReference type="InterPro" id="IPR037069">
    <property type="entry name" value="AcylCoA_DH/ox_N_sf"/>
</dbReference>
<feature type="binding site" evidence="12">
    <location>
        <position position="185"/>
    </location>
    <ligand>
        <name>FAD</name>
        <dbReference type="ChEBI" id="CHEBI:57692"/>
    </ligand>
</feature>
<evidence type="ECO:0000256" key="8">
    <source>
        <dbReference type="ARBA" id="ARBA00023098"/>
    </source>
</evidence>